<keyword evidence="2" id="KW-0285">Flavoprotein</keyword>
<evidence type="ECO:0000256" key="3">
    <source>
        <dbReference type="ARBA" id="ARBA00022827"/>
    </source>
</evidence>
<evidence type="ECO:0000256" key="6">
    <source>
        <dbReference type="ARBA" id="ARBA00037941"/>
    </source>
</evidence>
<keyword evidence="12" id="KW-1185">Reference proteome</keyword>
<evidence type="ECO:0000256" key="5">
    <source>
        <dbReference type="ARBA" id="ARBA00036066"/>
    </source>
</evidence>
<dbReference type="Gene3D" id="3.30.9.10">
    <property type="entry name" value="D-Amino Acid Oxidase, subunit A, domain 2"/>
    <property type="match status" value="1"/>
</dbReference>
<organism evidence="11 12">
    <name type="scientific">Discostella pseudostelligera</name>
    <dbReference type="NCBI Taxonomy" id="259834"/>
    <lineage>
        <taxon>Eukaryota</taxon>
        <taxon>Sar</taxon>
        <taxon>Stramenopiles</taxon>
        <taxon>Ochrophyta</taxon>
        <taxon>Bacillariophyta</taxon>
        <taxon>Coscinodiscophyceae</taxon>
        <taxon>Thalassiosirophycidae</taxon>
        <taxon>Stephanodiscales</taxon>
        <taxon>Stephanodiscaceae</taxon>
        <taxon>Discostella</taxon>
    </lineage>
</organism>
<dbReference type="EMBL" id="JALLBG020000247">
    <property type="protein sequence ID" value="KAL3757860.1"/>
    <property type="molecule type" value="Genomic_DNA"/>
</dbReference>
<dbReference type="InterPro" id="IPR006076">
    <property type="entry name" value="FAD-dep_OxRdtase"/>
</dbReference>
<keyword evidence="9" id="KW-1133">Transmembrane helix</keyword>
<dbReference type="GO" id="GO:0047545">
    <property type="term" value="F:(S)-2-hydroxyglutarate dehydrogenase activity"/>
    <property type="evidence" value="ECO:0007669"/>
    <property type="project" value="UniProtKB-EC"/>
</dbReference>
<comment type="catalytic activity">
    <reaction evidence="5">
        <text>(S)-2-hydroxyglutarate + A = 2-oxoglutarate + AH2</text>
        <dbReference type="Rhea" id="RHEA:21252"/>
        <dbReference type="ChEBI" id="CHEBI:13193"/>
        <dbReference type="ChEBI" id="CHEBI:16782"/>
        <dbReference type="ChEBI" id="CHEBI:16810"/>
        <dbReference type="ChEBI" id="CHEBI:17499"/>
        <dbReference type="EC" id="1.1.99.2"/>
    </reaction>
</comment>
<keyword evidence="9" id="KW-0472">Membrane</keyword>
<name>A0ABD3MBF0_9STRA</name>
<evidence type="ECO:0000256" key="7">
    <source>
        <dbReference type="ARBA" id="ARBA00038878"/>
    </source>
</evidence>
<keyword evidence="9" id="KW-0812">Transmembrane</keyword>
<keyword evidence="4" id="KW-0560">Oxidoreductase</keyword>
<sequence length="418" mass="45573">MVLATLPCRHQYHIQIAIIGAGVIGLSVARALSIKGRHEVLLLEQANAIGSGQSSRNSEVIHAGIYYDKDSMPLKSRMCVEGRRLLYDYCRERNIPHKQCGKLLVATDIEQQNVGLPQLVELAKRNGVNDIQLVSKGEIADMEPSITCTGGAFSPSTGIIDSHALMTSLLADAEENGATTLALQCNVQGGRIISTTSEERGNISLHVDDSEIACDNVVICAGLASDKIATSIVSNGSTYSTTNEHEVTSSQQHRPIPKQYYAKGNYFKLIHQKPPFTHLIYPLPDPRGAGLGVHATIDMANSIRFGPDVEWLDSAATTVDHPETIDMHVDPTRAEMFYDEIRKYWPDLQDGNLVPDYSGIRPKLLHPDVASDRNHIRDFMIAGPEYHGVKGLTVLLGIESPGLTSCLAIGNYVAEKLA</sequence>
<evidence type="ECO:0000256" key="1">
    <source>
        <dbReference type="ARBA" id="ARBA00001974"/>
    </source>
</evidence>
<keyword evidence="3" id="KW-0274">FAD</keyword>
<evidence type="ECO:0000256" key="4">
    <source>
        <dbReference type="ARBA" id="ARBA00023002"/>
    </source>
</evidence>
<feature type="domain" description="FAD dependent oxidoreductase" evidence="10">
    <location>
        <begin position="16"/>
        <end position="415"/>
    </location>
</feature>
<evidence type="ECO:0000313" key="12">
    <source>
        <dbReference type="Proteomes" id="UP001530293"/>
    </source>
</evidence>
<evidence type="ECO:0000259" key="10">
    <source>
        <dbReference type="Pfam" id="PF01266"/>
    </source>
</evidence>
<comment type="caution">
    <text evidence="11">The sequence shown here is derived from an EMBL/GenBank/DDBJ whole genome shotgun (WGS) entry which is preliminary data.</text>
</comment>
<gene>
    <name evidence="11" type="ORF">ACHAWU_002780</name>
</gene>
<dbReference type="EC" id="1.1.99.2" evidence="7"/>
<dbReference type="Pfam" id="PF01266">
    <property type="entry name" value="DAO"/>
    <property type="match status" value="1"/>
</dbReference>
<evidence type="ECO:0000256" key="9">
    <source>
        <dbReference type="SAM" id="Phobius"/>
    </source>
</evidence>
<comment type="cofactor">
    <cofactor evidence="1">
        <name>FAD</name>
        <dbReference type="ChEBI" id="CHEBI:57692"/>
    </cofactor>
</comment>
<evidence type="ECO:0000313" key="11">
    <source>
        <dbReference type="EMBL" id="KAL3757860.1"/>
    </source>
</evidence>
<dbReference type="Gene3D" id="3.50.50.60">
    <property type="entry name" value="FAD/NAD(P)-binding domain"/>
    <property type="match status" value="1"/>
</dbReference>
<protein>
    <recommendedName>
        <fullName evidence="8">L-2-hydroxyglutarate dehydrogenase, mitochondrial</fullName>
        <ecNumber evidence="7">1.1.99.2</ecNumber>
    </recommendedName>
</protein>
<dbReference type="AlphaFoldDB" id="A0ABD3MBF0"/>
<proteinExistence type="inferred from homology"/>
<evidence type="ECO:0000256" key="8">
    <source>
        <dbReference type="ARBA" id="ARBA00041137"/>
    </source>
</evidence>
<dbReference type="InterPro" id="IPR036188">
    <property type="entry name" value="FAD/NAD-bd_sf"/>
</dbReference>
<reference evidence="11 12" key="1">
    <citation type="submission" date="2024-10" db="EMBL/GenBank/DDBJ databases">
        <title>Updated reference genomes for cyclostephanoid diatoms.</title>
        <authorList>
            <person name="Roberts W.R."/>
            <person name="Alverson A.J."/>
        </authorList>
    </citation>
    <scope>NUCLEOTIDE SEQUENCE [LARGE SCALE GENOMIC DNA]</scope>
    <source>
        <strain evidence="11 12">AJA232-27</strain>
    </source>
</reference>
<comment type="similarity">
    <text evidence="6">Belongs to the L2HGDH family.</text>
</comment>
<accession>A0ABD3MBF0</accession>
<dbReference type="PANTHER" id="PTHR43104:SF4">
    <property type="entry name" value="L-2-HYDROXYGLUTARATE DEHYDROGENASE, MITOCHONDRIAL"/>
    <property type="match status" value="1"/>
</dbReference>
<feature type="transmembrane region" description="Helical" evidence="9">
    <location>
        <begin position="12"/>
        <end position="32"/>
    </location>
</feature>
<dbReference type="PANTHER" id="PTHR43104">
    <property type="entry name" value="L-2-HYDROXYGLUTARATE DEHYDROGENASE, MITOCHONDRIAL"/>
    <property type="match status" value="1"/>
</dbReference>
<dbReference type="Proteomes" id="UP001530293">
    <property type="component" value="Unassembled WGS sequence"/>
</dbReference>
<dbReference type="SUPFAM" id="SSF51905">
    <property type="entry name" value="FAD/NAD(P)-binding domain"/>
    <property type="match status" value="1"/>
</dbReference>
<evidence type="ECO:0000256" key="2">
    <source>
        <dbReference type="ARBA" id="ARBA00022630"/>
    </source>
</evidence>